<dbReference type="SUPFAM" id="SSF143120">
    <property type="entry name" value="YefM-like"/>
    <property type="match status" value="1"/>
</dbReference>
<dbReference type="Proteomes" id="UP000318093">
    <property type="component" value="Unassembled WGS sequence"/>
</dbReference>
<evidence type="ECO:0000256" key="2">
    <source>
        <dbReference type="RuleBase" id="RU362080"/>
    </source>
</evidence>
<comment type="function">
    <text evidence="2">Antitoxin component of a type II toxin-antitoxin (TA) system.</text>
</comment>
<evidence type="ECO:0000313" key="3">
    <source>
        <dbReference type="EMBL" id="TMI85307.1"/>
    </source>
</evidence>
<dbReference type="EMBL" id="VBAN01000017">
    <property type="protein sequence ID" value="TMI85307.1"/>
    <property type="molecule type" value="Genomic_DNA"/>
</dbReference>
<name>A0A537JP56_9BACT</name>
<reference evidence="3 4" key="1">
    <citation type="journal article" date="2019" name="Nat. Microbiol.">
        <title>Mediterranean grassland soil C-N compound turnover is dependent on rainfall and depth, and is mediated by genomically divergent microorganisms.</title>
        <authorList>
            <person name="Diamond S."/>
            <person name="Andeer P.F."/>
            <person name="Li Z."/>
            <person name="Crits-Christoph A."/>
            <person name="Burstein D."/>
            <person name="Anantharaman K."/>
            <person name="Lane K.R."/>
            <person name="Thomas B.C."/>
            <person name="Pan C."/>
            <person name="Northen T.R."/>
            <person name="Banfield J.F."/>
        </authorList>
    </citation>
    <scope>NUCLEOTIDE SEQUENCE [LARGE SCALE GENOMIC DNA]</scope>
    <source>
        <strain evidence="3">NP_6</strain>
    </source>
</reference>
<evidence type="ECO:0000256" key="1">
    <source>
        <dbReference type="ARBA" id="ARBA00009981"/>
    </source>
</evidence>
<dbReference type="InterPro" id="IPR036165">
    <property type="entry name" value="YefM-like_sf"/>
</dbReference>
<comment type="caution">
    <text evidence="3">The sequence shown here is derived from an EMBL/GenBank/DDBJ whole genome shotgun (WGS) entry which is preliminary data.</text>
</comment>
<accession>A0A537JP56</accession>
<proteinExistence type="inferred from homology"/>
<dbReference type="NCBIfam" id="TIGR01552">
    <property type="entry name" value="phd_fam"/>
    <property type="match status" value="1"/>
</dbReference>
<comment type="similarity">
    <text evidence="1 2">Belongs to the phD/YefM antitoxin family.</text>
</comment>
<protein>
    <recommendedName>
        <fullName evidence="2">Antitoxin</fullName>
    </recommendedName>
</protein>
<dbReference type="Pfam" id="PF02604">
    <property type="entry name" value="PhdYeFM_antitox"/>
    <property type="match status" value="1"/>
</dbReference>
<dbReference type="Gene3D" id="3.40.1620.10">
    <property type="entry name" value="YefM-like domain"/>
    <property type="match status" value="1"/>
</dbReference>
<dbReference type="AlphaFoldDB" id="A0A537JP56"/>
<organism evidence="3 4">
    <name type="scientific">Candidatus Segetimicrobium genomatis</name>
    <dbReference type="NCBI Taxonomy" id="2569760"/>
    <lineage>
        <taxon>Bacteria</taxon>
        <taxon>Bacillati</taxon>
        <taxon>Candidatus Sysuimicrobiota</taxon>
        <taxon>Candidatus Sysuimicrobiia</taxon>
        <taxon>Candidatus Sysuimicrobiales</taxon>
        <taxon>Candidatus Segetimicrobiaceae</taxon>
        <taxon>Candidatus Segetimicrobium</taxon>
    </lineage>
</organism>
<evidence type="ECO:0000313" key="4">
    <source>
        <dbReference type="Proteomes" id="UP000318093"/>
    </source>
</evidence>
<dbReference type="InterPro" id="IPR006442">
    <property type="entry name" value="Antitoxin_Phd/YefM"/>
</dbReference>
<gene>
    <name evidence="3" type="ORF">E6H03_00660</name>
</gene>
<sequence length="89" mass="9948">MGIVTAKELKNRTGEVLRRVGSGETVTVTVRGVRVAHFVPVSKRARAEPSREARMAMRARIRSIGGKYRGVGTVEAFLAEKLQEIRRER</sequence>